<dbReference type="PhylomeDB" id="A0A1B0FBU1"/>
<protein>
    <submittedName>
        <fullName evidence="1">Uncharacterized protein</fullName>
    </submittedName>
</protein>
<dbReference type="VEuPathDB" id="VectorBase:GMOY001022"/>
<dbReference type="Proteomes" id="UP000092444">
    <property type="component" value="Unassembled WGS sequence"/>
</dbReference>
<dbReference type="PANTHER" id="PTHR21398">
    <property type="entry name" value="AGAP007094-PA"/>
    <property type="match status" value="1"/>
</dbReference>
<dbReference type="AlphaFoldDB" id="A0A1B0FBU1"/>
<keyword evidence="2" id="KW-1185">Reference proteome</keyword>
<dbReference type="Pfam" id="PF07841">
    <property type="entry name" value="DM4_12"/>
    <property type="match status" value="1"/>
</dbReference>
<name>A0A1B0FBU1_GLOMM</name>
<sequence length="210" mass="24204">MIAIETNKTSWAFAKLEIGINVTGTTLHHQKKRSLIFENGGIIKLVIGPITAMPLEDPYNWRSLICLYNLHIGEYIIPTKPTYPWHKWGDNESKSFKKSKLYRKAVNAEEPDGSREFFYTALEYFINLHTNKRHGRECLLRLICENSQIKYHIGLFSEILNAILTPGKESLNESYRQAVELGQLGVDCVKYYAKCPPGDNFLDHLIHDYV</sequence>
<organism evidence="1 2">
    <name type="scientific">Glossina morsitans morsitans</name>
    <name type="common">Savannah tsetse fly</name>
    <dbReference type="NCBI Taxonomy" id="37546"/>
    <lineage>
        <taxon>Eukaryota</taxon>
        <taxon>Metazoa</taxon>
        <taxon>Ecdysozoa</taxon>
        <taxon>Arthropoda</taxon>
        <taxon>Hexapoda</taxon>
        <taxon>Insecta</taxon>
        <taxon>Pterygota</taxon>
        <taxon>Neoptera</taxon>
        <taxon>Endopterygota</taxon>
        <taxon>Diptera</taxon>
        <taxon>Brachycera</taxon>
        <taxon>Muscomorpha</taxon>
        <taxon>Hippoboscoidea</taxon>
        <taxon>Glossinidae</taxon>
        <taxon>Glossina</taxon>
    </lineage>
</organism>
<dbReference type="EMBL" id="CCAG010013683">
    <property type="status" value="NOT_ANNOTATED_CDS"/>
    <property type="molecule type" value="Genomic_DNA"/>
</dbReference>
<proteinExistence type="predicted"/>
<dbReference type="InterPro" id="IPR006631">
    <property type="entry name" value="DM4_12"/>
</dbReference>
<evidence type="ECO:0000313" key="2">
    <source>
        <dbReference type="Proteomes" id="UP000092444"/>
    </source>
</evidence>
<dbReference type="EnsemblMetazoa" id="GMOY001022-RA">
    <property type="protein sequence ID" value="GMOY001022-PA"/>
    <property type="gene ID" value="GMOY001022"/>
</dbReference>
<accession>A0A1B0FBU1</accession>
<reference evidence="1" key="1">
    <citation type="submission" date="2020-05" db="UniProtKB">
        <authorList>
            <consortium name="EnsemblMetazoa"/>
        </authorList>
    </citation>
    <scope>IDENTIFICATION</scope>
    <source>
        <strain evidence="1">Yale</strain>
    </source>
</reference>
<dbReference type="PANTHER" id="PTHR21398:SF11">
    <property type="entry name" value="HDC15381-RELATED"/>
    <property type="match status" value="1"/>
</dbReference>
<dbReference type="SMART" id="SM00718">
    <property type="entry name" value="DM4_12"/>
    <property type="match status" value="1"/>
</dbReference>
<evidence type="ECO:0000313" key="1">
    <source>
        <dbReference type="EnsemblMetazoa" id="GMOY001022-PA"/>
    </source>
</evidence>